<gene>
    <name evidence="2" type="ORF">LMG21510_02641</name>
</gene>
<evidence type="ECO:0000256" key="1">
    <source>
        <dbReference type="SAM" id="Phobius"/>
    </source>
</evidence>
<proteinExistence type="predicted"/>
<accession>A0ABM8X3Z2</accession>
<comment type="caution">
    <text evidence="2">The sequence shown here is derived from an EMBL/GenBank/DDBJ whole genome shotgun (WGS) entry which is preliminary data.</text>
</comment>
<feature type="transmembrane region" description="Helical" evidence="1">
    <location>
        <begin position="6"/>
        <end position="31"/>
    </location>
</feature>
<dbReference type="PROSITE" id="PS51257">
    <property type="entry name" value="PROKAR_LIPOPROTEIN"/>
    <property type="match status" value="1"/>
</dbReference>
<organism evidence="2 3">
    <name type="scientific">Cupriavidus respiraculi</name>
    <dbReference type="NCBI Taxonomy" id="195930"/>
    <lineage>
        <taxon>Bacteria</taxon>
        <taxon>Pseudomonadati</taxon>
        <taxon>Pseudomonadota</taxon>
        <taxon>Betaproteobacteria</taxon>
        <taxon>Burkholderiales</taxon>
        <taxon>Burkholderiaceae</taxon>
        <taxon>Cupriavidus</taxon>
    </lineage>
</organism>
<evidence type="ECO:0000313" key="2">
    <source>
        <dbReference type="EMBL" id="CAG9174592.1"/>
    </source>
</evidence>
<dbReference type="Proteomes" id="UP000721236">
    <property type="component" value="Unassembled WGS sequence"/>
</dbReference>
<reference evidence="2 3" key="1">
    <citation type="submission" date="2021-08" db="EMBL/GenBank/DDBJ databases">
        <authorList>
            <person name="Peeters C."/>
        </authorList>
    </citation>
    <scope>NUCLEOTIDE SEQUENCE [LARGE SCALE GENOMIC DNA]</scope>
    <source>
        <strain evidence="2 3">LMG 21510</strain>
    </source>
</reference>
<keyword evidence="1" id="KW-0472">Membrane</keyword>
<evidence type="ECO:0000313" key="3">
    <source>
        <dbReference type="Proteomes" id="UP000721236"/>
    </source>
</evidence>
<protein>
    <submittedName>
        <fullName evidence="2">Uncharacterized protein</fullName>
    </submittedName>
</protein>
<keyword evidence="3" id="KW-1185">Reference proteome</keyword>
<keyword evidence="1" id="KW-0812">Transmembrane</keyword>
<dbReference type="EMBL" id="CAJZAH010000002">
    <property type="protein sequence ID" value="CAG9174592.1"/>
    <property type="molecule type" value="Genomic_DNA"/>
</dbReference>
<keyword evidence="1" id="KW-1133">Transmembrane helix</keyword>
<name>A0ABM8X3Z2_9BURK</name>
<sequence length="33" mass="3427">MTLRDSAFIVAGWMGACLLSGWLVAFAAGLARA</sequence>